<evidence type="ECO:0000313" key="1">
    <source>
        <dbReference type="EnsemblPlants" id="AVESA.00010b.r2.4DG0787090.1.CDS"/>
    </source>
</evidence>
<name>A0ACD5XFM4_AVESA</name>
<organism evidence="1 2">
    <name type="scientific">Avena sativa</name>
    <name type="common">Oat</name>
    <dbReference type="NCBI Taxonomy" id="4498"/>
    <lineage>
        <taxon>Eukaryota</taxon>
        <taxon>Viridiplantae</taxon>
        <taxon>Streptophyta</taxon>
        <taxon>Embryophyta</taxon>
        <taxon>Tracheophyta</taxon>
        <taxon>Spermatophyta</taxon>
        <taxon>Magnoliopsida</taxon>
        <taxon>Liliopsida</taxon>
        <taxon>Poales</taxon>
        <taxon>Poaceae</taxon>
        <taxon>BOP clade</taxon>
        <taxon>Pooideae</taxon>
        <taxon>Poodae</taxon>
        <taxon>Poeae</taxon>
        <taxon>Poeae Chloroplast Group 1 (Aveneae type)</taxon>
        <taxon>Aveninae</taxon>
        <taxon>Avena</taxon>
    </lineage>
</organism>
<dbReference type="EnsemblPlants" id="AVESA.00010b.r2.4DG0787090.1">
    <property type="protein sequence ID" value="AVESA.00010b.r2.4DG0787090.1.CDS"/>
    <property type="gene ID" value="AVESA.00010b.r2.4DG0787090"/>
</dbReference>
<evidence type="ECO:0000313" key="2">
    <source>
        <dbReference type="Proteomes" id="UP001732700"/>
    </source>
</evidence>
<keyword evidence="2" id="KW-1185">Reference proteome</keyword>
<accession>A0ACD5XFM4</accession>
<dbReference type="Proteomes" id="UP001732700">
    <property type="component" value="Chromosome 4D"/>
</dbReference>
<proteinExistence type="predicted"/>
<reference evidence="1" key="1">
    <citation type="submission" date="2021-05" db="EMBL/GenBank/DDBJ databases">
        <authorList>
            <person name="Scholz U."/>
            <person name="Mascher M."/>
            <person name="Fiebig A."/>
        </authorList>
    </citation>
    <scope>NUCLEOTIDE SEQUENCE [LARGE SCALE GENOMIC DNA]</scope>
</reference>
<sequence length="218" mass="25255">MTNVKRRRFMMTAHLLHKVNIEHSPDRRTDIHSHHGRTSTKVADGEEYCSEDEEYGVPDDSKGASEPPFMLAVRACLTPEQEKKVLEKVEEIQSDLPLFVAIINKSNVHQRGGHISPVINFGSQYTDRYLGENFAASHHREKSSAVNLVLQREGKSGSWPIKLRLSMRLTSRYFRVIKGWPSFARENRLREGDLCLFKLMKNEEPLKMFVYIIRRDKC</sequence>
<protein>
    <submittedName>
        <fullName evidence="1">Uncharacterized protein</fullName>
    </submittedName>
</protein>
<reference evidence="1" key="2">
    <citation type="submission" date="2025-09" db="UniProtKB">
        <authorList>
            <consortium name="EnsemblPlants"/>
        </authorList>
    </citation>
    <scope>IDENTIFICATION</scope>
</reference>